<protein>
    <submittedName>
        <fullName evidence="2">BQ5605_C001g00967 protein</fullName>
    </submittedName>
</protein>
<evidence type="ECO:0000256" key="1">
    <source>
        <dbReference type="SAM" id="MobiDB-lite"/>
    </source>
</evidence>
<evidence type="ECO:0000313" key="2">
    <source>
        <dbReference type="EMBL" id="SGY51132.1"/>
    </source>
</evidence>
<gene>
    <name evidence="2" type="primary">BQ5605_C001g00967</name>
    <name evidence="2" type="ORF">BQ5605_C001G00967</name>
</gene>
<sequence>MLHSFFNITRAPIKEKGFVKWMTDFLDHSNCLESANITITNIITARALTLIPDELDAFQQYMELHNDDQLPTPANLMALAHKQIKNHHNTRNAGSNITAFATTPSNPSSSNNPTNSSQSSHLTPARYMCPACKTSVHRVRDCPDEEARQCYINCRSRHQQQPMTQNTDTPEDAPVVASISRFQGCPDPSTSLGQNW</sequence>
<evidence type="ECO:0000313" key="3">
    <source>
        <dbReference type="Proteomes" id="UP000249464"/>
    </source>
</evidence>
<feature type="compositionally biased region" description="Low complexity" evidence="1">
    <location>
        <begin position="102"/>
        <end position="120"/>
    </location>
</feature>
<dbReference type="EMBL" id="FQNC01000043">
    <property type="protein sequence ID" value="SGY51132.1"/>
    <property type="molecule type" value="Genomic_DNA"/>
</dbReference>
<reference evidence="2 3" key="1">
    <citation type="submission" date="2016-11" db="EMBL/GenBank/DDBJ databases">
        <authorList>
            <person name="Jaros S."/>
            <person name="Januszkiewicz K."/>
            <person name="Wedrychowicz H."/>
        </authorList>
    </citation>
    <scope>NUCLEOTIDE SEQUENCE [LARGE SCALE GENOMIC DNA]</scope>
</reference>
<dbReference type="Proteomes" id="UP000249464">
    <property type="component" value="Unassembled WGS sequence"/>
</dbReference>
<feature type="compositionally biased region" description="Polar residues" evidence="1">
    <location>
        <begin position="91"/>
        <end position="101"/>
    </location>
</feature>
<organism evidence="2 3">
    <name type="scientific">Microbotryum silenes-dioicae</name>
    <dbReference type="NCBI Taxonomy" id="796604"/>
    <lineage>
        <taxon>Eukaryota</taxon>
        <taxon>Fungi</taxon>
        <taxon>Dikarya</taxon>
        <taxon>Basidiomycota</taxon>
        <taxon>Pucciniomycotina</taxon>
        <taxon>Microbotryomycetes</taxon>
        <taxon>Microbotryales</taxon>
        <taxon>Microbotryaceae</taxon>
        <taxon>Microbotryum</taxon>
    </lineage>
</organism>
<feature type="region of interest" description="Disordered" evidence="1">
    <location>
        <begin position="90"/>
        <end position="122"/>
    </location>
</feature>
<proteinExistence type="predicted"/>
<name>A0A2X0M8T0_9BASI</name>
<dbReference type="AlphaFoldDB" id="A0A2X0M8T0"/>
<accession>A0A2X0M8T0</accession>
<keyword evidence="3" id="KW-1185">Reference proteome</keyword>